<protein>
    <submittedName>
        <fullName evidence="2">Uncharacterized protein</fullName>
    </submittedName>
</protein>
<name>A0AAP0HTI6_9MAGN</name>
<sequence length="112" mass="10968">MGKGPKGVARSSVAGEGGDSPAVAILCAKKEGATLARREGEWNATLPKHPSPQPAWRGDLSSPTDTRRSSPASGRAGTLGVVPGEGGGGGAKAPPLPSCKGAGKTALALCRG</sequence>
<organism evidence="2 3">
    <name type="scientific">Stephania japonica</name>
    <dbReference type="NCBI Taxonomy" id="461633"/>
    <lineage>
        <taxon>Eukaryota</taxon>
        <taxon>Viridiplantae</taxon>
        <taxon>Streptophyta</taxon>
        <taxon>Embryophyta</taxon>
        <taxon>Tracheophyta</taxon>
        <taxon>Spermatophyta</taxon>
        <taxon>Magnoliopsida</taxon>
        <taxon>Ranunculales</taxon>
        <taxon>Menispermaceae</taxon>
        <taxon>Menispermoideae</taxon>
        <taxon>Cissampelideae</taxon>
        <taxon>Stephania</taxon>
    </lineage>
</organism>
<gene>
    <name evidence="2" type="ORF">Sjap_022921</name>
</gene>
<feature type="region of interest" description="Disordered" evidence="1">
    <location>
        <begin position="1"/>
        <end position="22"/>
    </location>
</feature>
<comment type="caution">
    <text evidence="2">The sequence shown here is derived from an EMBL/GenBank/DDBJ whole genome shotgun (WGS) entry which is preliminary data.</text>
</comment>
<feature type="region of interest" description="Disordered" evidence="1">
    <location>
        <begin position="38"/>
        <end position="112"/>
    </location>
</feature>
<feature type="compositionally biased region" description="Polar residues" evidence="1">
    <location>
        <begin position="61"/>
        <end position="72"/>
    </location>
</feature>
<evidence type="ECO:0000256" key="1">
    <source>
        <dbReference type="SAM" id="MobiDB-lite"/>
    </source>
</evidence>
<reference evidence="2 3" key="1">
    <citation type="submission" date="2024-01" db="EMBL/GenBank/DDBJ databases">
        <title>Genome assemblies of Stephania.</title>
        <authorList>
            <person name="Yang L."/>
        </authorList>
    </citation>
    <scope>NUCLEOTIDE SEQUENCE [LARGE SCALE GENOMIC DNA]</scope>
    <source>
        <strain evidence="2">QJT</strain>
        <tissue evidence="2">Leaf</tissue>
    </source>
</reference>
<evidence type="ECO:0000313" key="2">
    <source>
        <dbReference type="EMBL" id="KAK9097424.1"/>
    </source>
</evidence>
<evidence type="ECO:0000313" key="3">
    <source>
        <dbReference type="Proteomes" id="UP001417504"/>
    </source>
</evidence>
<dbReference type="AlphaFoldDB" id="A0AAP0HTI6"/>
<dbReference type="Proteomes" id="UP001417504">
    <property type="component" value="Unassembled WGS sequence"/>
</dbReference>
<dbReference type="EMBL" id="JBBNAE010000009">
    <property type="protein sequence ID" value="KAK9097424.1"/>
    <property type="molecule type" value="Genomic_DNA"/>
</dbReference>
<keyword evidence="3" id="KW-1185">Reference proteome</keyword>
<accession>A0AAP0HTI6</accession>
<proteinExistence type="predicted"/>